<dbReference type="Proteomes" id="UP000619079">
    <property type="component" value="Unassembled WGS sequence"/>
</dbReference>
<name>A0A8J7IT06_9RHOB</name>
<evidence type="ECO:0000313" key="3">
    <source>
        <dbReference type="Proteomes" id="UP000619079"/>
    </source>
</evidence>
<keyword evidence="1" id="KW-0812">Transmembrane</keyword>
<accession>A0A8J7IT06</accession>
<gene>
    <name evidence="2" type="ORF">JF290_05150</name>
</gene>
<feature type="transmembrane region" description="Helical" evidence="1">
    <location>
        <begin position="29"/>
        <end position="47"/>
    </location>
</feature>
<evidence type="ECO:0000256" key="1">
    <source>
        <dbReference type="SAM" id="Phobius"/>
    </source>
</evidence>
<organism evidence="2 3">
    <name type="scientific">Sedimentitalea arenosa</name>
    <dbReference type="NCBI Taxonomy" id="2798803"/>
    <lineage>
        <taxon>Bacteria</taxon>
        <taxon>Pseudomonadati</taxon>
        <taxon>Pseudomonadota</taxon>
        <taxon>Alphaproteobacteria</taxon>
        <taxon>Rhodobacterales</taxon>
        <taxon>Paracoccaceae</taxon>
        <taxon>Sedimentitalea</taxon>
    </lineage>
</organism>
<sequence>MIVLTTLCVAGAAITAALAMGFVGWPAFAVSGATGLIVGVPGGIWLARRIKKDDPAWNQRRDEPRPLRDA</sequence>
<protein>
    <submittedName>
        <fullName evidence="2">Uncharacterized protein</fullName>
    </submittedName>
</protein>
<comment type="caution">
    <text evidence="2">The sequence shown here is derived from an EMBL/GenBank/DDBJ whole genome shotgun (WGS) entry which is preliminary data.</text>
</comment>
<keyword evidence="3" id="KW-1185">Reference proteome</keyword>
<proteinExistence type="predicted"/>
<dbReference type="AlphaFoldDB" id="A0A8J7IT06"/>
<keyword evidence="1" id="KW-1133">Transmembrane helix</keyword>
<reference evidence="2" key="1">
    <citation type="submission" date="2020-12" db="EMBL/GenBank/DDBJ databases">
        <title>Sedimentitalea sp. nov., isolated from sand in Incheon.</title>
        <authorList>
            <person name="Kim W."/>
        </authorList>
    </citation>
    <scope>NUCLEOTIDE SEQUENCE</scope>
    <source>
        <strain evidence="2">CAU 1593</strain>
    </source>
</reference>
<evidence type="ECO:0000313" key="2">
    <source>
        <dbReference type="EMBL" id="MBJ6370902.1"/>
    </source>
</evidence>
<keyword evidence="1" id="KW-0472">Membrane</keyword>
<dbReference type="EMBL" id="JAELVR010000003">
    <property type="protein sequence ID" value="MBJ6370902.1"/>
    <property type="molecule type" value="Genomic_DNA"/>
</dbReference>